<dbReference type="InterPro" id="IPR030960">
    <property type="entry name" value="DHQS/DOIS_N"/>
</dbReference>
<dbReference type="Pfam" id="PF26558">
    <property type="entry name" value="DHQS_2nd"/>
    <property type="match status" value="1"/>
</dbReference>
<keyword evidence="2" id="KW-0560">Oxidoreductase</keyword>
<evidence type="ECO:0000313" key="8">
    <source>
        <dbReference type="EMBL" id="PXF22153.1"/>
    </source>
</evidence>
<evidence type="ECO:0000256" key="3">
    <source>
        <dbReference type="ARBA" id="ARBA00023027"/>
    </source>
</evidence>
<evidence type="ECO:0000256" key="5">
    <source>
        <dbReference type="SAM" id="MobiDB-lite"/>
    </source>
</evidence>
<keyword evidence="1" id="KW-0028">Amino-acid biosynthesis</keyword>
<evidence type="ECO:0000313" key="9">
    <source>
        <dbReference type="Proteomes" id="UP000248161"/>
    </source>
</evidence>
<evidence type="ECO:0000256" key="1">
    <source>
        <dbReference type="ARBA" id="ARBA00022605"/>
    </source>
</evidence>
<dbReference type="PANTHER" id="PTHR33563">
    <property type="match status" value="1"/>
</dbReference>
<name>A0A2V3HSR5_9ARCH</name>
<protein>
    <submittedName>
        <fullName evidence="8">3-dehydroquinate synthase II</fullName>
    </submittedName>
</protein>
<dbReference type="Pfam" id="PF01959">
    <property type="entry name" value="DHQS"/>
    <property type="match status" value="1"/>
</dbReference>
<dbReference type="InterPro" id="IPR056179">
    <property type="entry name" value="DHQS_C"/>
</dbReference>
<sequence>MELWLDASGSGPNSLPEGASRVWDGSAPDVAEVALDDYRGQDEARSLVGMVPWILVRCSDWTMIPLENIVAAAVGSGTRVAAAISNEVDLPGAAFALEHGVDAVLLPPEVDSEALWSAAREWASAGTGDDEGEPLSSELSTATVLSVESGGVGERLCVDLIERLAPGEGMAIGSVSGALCLVHGETLPSEYVPSRPFRINAGAVHAYALMADGSTKYLSELRAGDMVAVLAADGARRSASIGRLKIERRPFLLVRFECGSAEGQLMAQQAETVRLVSPAGEAVSVTELESGDEMLVRLDSSMRHIGQALPGEMSER</sequence>
<comment type="caution">
    <text evidence="8">The sequence shown here is derived from an EMBL/GenBank/DDBJ whole genome shotgun (WGS) entry which is preliminary data.</text>
</comment>
<dbReference type="GO" id="GO:0008652">
    <property type="term" value="P:amino acid biosynthetic process"/>
    <property type="evidence" value="ECO:0007669"/>
    <property type="project" value="UniProtKB-KW"/>
</dbReference>
<evidence type="ECO:0000259" key="6">
    <source>
        <dbReference type="Pfam" id="PF01959"/>
    </source>
</evidence>
<feature type="region of interest" description="Disordered" evidence="5">
    <location>
        <begin position="1"/>
        <end position="22"/>
    </location>
</feature>
<reference evidence="8 9" key="1">
    <citation type="journal article" date="2015" name="Nat. Commun.">
        <title>Genomic and transcriptomic evidence for scavenging of diverse organic compounds by widespread deep-sea archaea.</title>
        <authorList>
            <person name="Li M."/>
            <person name="Baker B.J."/>
            <person name="Anantharaman K."/>
            <person name="Jain S."/>
            <person name="Breier J.A."/>
            <person name="Dick G.J."/>
        </authorList>
    </citation>
    <scope>NUCLEOTIDE SEQUENCE [LARGE SCALE GENOMIC DNA]</scope>
    <source>
        <strain evidence="8">Cayman_51_deep</strain>
    </source>
</reference>
<evidence type="ECO:0000259" key="7">
    <source>
        <dbReference type="Pfam" id="PF26558"/>
    </source>
</evidence>
<evidence type="ECO:0000256" key="4">
    <source>
        <dbReference type="ARBA" id="ARBA00023141"/>
    </source>
</evidence>
<keyword evidence="3" id="KW-0520">NAD</keyword>
<dbReference type="EMBL" id="PSPG01000003">
    <property type="protein sequence ID" value="PXF22153.1"/>
    <property type="molecule type" value="Genomic_DNA"/>
</dbReference>
<keyword evidence="4" id="KW-0057">Aromatic amino acid biosynthesis</keyword>
<proteinExistence type="predicted"/>
<dbReference type="GO" id="GO:0009073">
    <property type="term" value="P:aromatic amino acid family biosynthetic process"/>
    <property type="evidence" value="ECO:0007669"/>
    <property type="project" value="UniProtKB-KW"/>
</dbReference>
<dbReference type="Proteomes" id="UP000248161">
    <property type="component" value="Unassembled WGS sequence"/>
</dbReference>
<dbReference type="GO" id="GO:0003856">
    <property type="term" value="F:3-dehydroquinate synthase activity"/>
    <property type="evidence" value="ECO:0007669"/>
    <property type="project" value="InterPro"/>
</dbReference>
<gene>
    <name evidence="8" type="ORF">CXX69_01830</name>
</gene>
<dbReference type="PANTHER" id="PTHR33563:SF1">
    <property type="entry name" value="3-DEHYDROQUINATE SYNTHASE"/>
    <property type="match status" value="1"/>
</dbReference>
<dbReference type="InterPro" id="IPR002812">
    <property type="entry name" value="DHQS"/>
</dbReference>
<organism evidence="8 9">
    <name type="scientific">Candidatus Thalassarchaeum betae</name>
    <dbReference type="NCBI Taxonomy" id="2599289"/>
    <lineage>
        <taxon>Archaea</taxon>
        <taxon>Methanobacteriati</taxon>
        <taxon>Thermoplasmatota</taxon>
        <taxon>Candidatus Poseidoniia</taxon>
        <taxon>Candidatus Poseidoniales</taxon>
        <taxon>Candidatus Thalassarchaeaceae</taxon>
        <taxon>Candidatus Thalassarchaeum</taxon>
    </lineage>
</organism>
<feature type="domain" description="3-dehydroquinate synthase N-terminal" evidence="6">
    <location>
        <begin position="24"/>
        <end position="109"/>
    </location>
</feature>
<dbReference type="AlphaFoldDB" id="A0A2V3HSR5"/>
<feature type="domain" description="3-dehydroquinate synthase C-terminal" evidence="7">
    <location>
        <begin position="142"/>
        <end position="315"/>
    </location>
</feature>
<evidence type="ECO:0000256" key="2">
    <source>
        <dbReference type="ARBA" id="ARBA00023002"/>
    </source>
</evidence>
<accession>A0A2V3HSR5</accession>
<dbReference type="GO" id="GO:0016491">
    <property type="term" value="F:oxidoreductase activity"/>
    <property type="evidence" value="ECO:0007669"/>
    <property type="project" value="InterPro"/>
</dbReference>